<dbReference type="Proteomes" id="UP000726170">
    <property type="component" value="Unassembled WGS sequence"/>
</dbReference>
<comment type="caution">
    <text evidence="1">The sequence shown here is derived from an EMBL/GenBank/DDBJ whole genome shotgun (WGS) entry which is preliminary data.</text>
</comment>
<dbReference type="RefSeq" id="WP_216440563.1">
    <property type="nucleotide sequence ID" value="NZ_JAHLQF010000004.1"/>
</dbReference>
<evidence type="ECO:0000313" key="1">
    <source>
        <dbReference type="EMBL" id="MBU5485966.1"/>
    </source>
</evidence>
<reference evidence="1 2" key="1">
    <citation type="submission" date="2021-06" db="EMBL/GenBank/DDBJ databases">
        <authorList>
            <person name="Sun Q."/>
            <person name="Li D."/>
        </authorList>
    </citation>
    <scope>NUCLEOTIDE SEQUENCE [LARGE SCALE GENOMIC DNA]</scope>
    <source>
        <strain evidence="1 2">MSJ-11</strain>
    </source>
</reference>
<gene>
    <name evidence="1" type="ORF">KQI86_16720</name>
</gene>
<dbReference type="EMBL" id="JAHLQF010000004">
    <property type="protein sequence ID" value="MBU5485966.1"/>
    <property type="molecule type" value="Genomic_DNA"/>
</dbReference>
<proteinExistence type="predicted"/>
<accession>A0ABS6EMU6</accession>
<evidence type="ECO:0000313" key="2">
    <source>
        <dbReference type="Proteomes" id="UP000726170"/>
    </source>
</evidence>
<organism evidence="1 2">
    <name type="scientific">Clostridium mobile</name>
    <dbReference type="NCBI Taxonomy" id="2841512"/>
    <lineage>
        <taxon>Bacteria</taxon>
        <taxon>Bacillati</taxon>
        <taxon>Bacillota</taxon>
        <taxon>Clostridia</taxon>
        <taxon>Eubacteriales</taxon>
        <taxon>Clostridiaceae</taxon>
        <taxon>Clostridium</taxon>
    </lineage>
</organism>
<dbReference type="Pfam" id="PF05135">
    <property type="entry name" value="Phage_connect_1"/>
    <property type="match status" value="1"/>
</dbReference>
<protein>
    <submittedName>
        <fullName evidence="1">Phage head-tail connector protein</fullName>
    </submittedName>
</protein>
<sequence>MLEDIKTLLNIQDNSKDSNLNIYIRKAITLIQNYLNNSAFTVEYIQTNFSDAIIDIVVNGYNFKDNKNIKSMTQGARSVAYADNTAFIITDSVANLLPTPYIRMW</sequence>
<keyword evidence="2" id="KW-1185">Reference proteome</keyword>
<dbReference type="InterPro" id="IPR021146">
    <property type="entry name" value="Phage_gp6-like_head-tail"/>
</dbReference>
<name>A0ABS6EMU6_9CLOT</name>